<evidence type="ECO:0000256" key="1">
    <source>
        <dbReference type="SAM" id="MobiDB-lite"/>
    </source>
</evidence>
<proteinExistence type="predicted"/>
<accession>A0A9N8WI46</accession>
<feature type="compositionally biased region" description="Low complexity" evidence="1">
    <location>
        <begin position="57"/>
        <end position="82"/>
    </location>
</feature>
<dbReference type="AlphaFoldDB" id="A0A9N8WI46"/>
<dbReference type="OrthoDB" id="2013972at2759"/>
<feature type="compositionally biased region" description="Basic and acidic residues" evidence="1">
    <location>
        <begin position="22"/>
        <end position="39"/>
    </location>
</feature>
<dbReference type="Pfam" id="PF13649">
    <property type="entry name" value="Methyltransf_25"/>
    <property type="match status" value="1"/>
</dbReference>
<comment type="caution">
    <text evidence="3">The sequence shown here is derived from an EMBL/GenBank/DDBJ whole genome shotgun (WGS) entry which is preliminary data.</text>
</comment>
<evidence type="ECO:0000259" key="2">
    <source>
        <dbReference type="Pfam" id="PF13649"/>
    </source>
</evidence>
<dbReference type="CDD" id="cd02440">
    <property type="entry name" value="AdoMet_MTases"/>
    <property type="match status" value="1"/>
</dbReference>
<gene>
    <name evidence="3" type="ORF">DEBURN_LOCUS4116</name>
</gene>
<dbReference type="SUPFAM" id="SSF53335">
    <property type="entry name" value="S-adenosyl-L-methionine-dependent methyltransferases"/>
    <property type="match status" value="1"/>
</dbReference>
<dbReference type="Proteomes" id="UP000789706">
    <property type="component" value="Unassembled WGS sequence"/>
</dbReference>
<evidence type="ECO:0000313" key="4">
    <source>
        <dbReference type="Proteomes" id="UP000789706"/>
    </source>
</evidence>
<feature type="compositionally biased region" description="Polar residues" evidence="1">
    <location>
        <begin position="40"/>
        <end position="53"/>
    </location>
</feature>
<dbReference type="InterPro" id="IPR029063">
    <property type="entry name" value="SAM-dependent_MTases_sf"/>
</dbReference>
<dbReference type="Gene3D" id="3.40.50.150">
    <property type="entry name" value="Vaccinia Virus protein VP39"/>
    <property type="match status" value="1"/>
</dbReference>
<feature type="domain" description="Methyltransferase" evidence="2">
    <location>
        <begin position="170"/>
        <end position="261"/>
    </location>
</feature>
<keyword evidence="4" id="KW-1185">Reference proteome</keyword>
<protein>
    <submittedName>
        <fullName evidence="3">10843_t:CDS:1</fullName>
    </submittedName>
</protein>
<feature type="region of interest" description="Disordered" evidence="1">
    <location>
        <begin position="1"/>
        <end position="83"/>
    </location>
</feature>
<evidence type="ECO:0000313" key="3">
    <source>
        <dbReference type="EMBL" id="CAG8489915.1"/>
    </source>
</evidence>
<reference evidence="3" key="1">
    <citation type="submission" date="2021-06" db="EMBL/GenBank/DDBJ databases">
        <authorList>
            <person name="Kallberg Y."/>
            <person name="Tangrot J."/>
            <person name="Rosling A."/>
        </authorList>
    </citation>
    <scope>NUCLEOTIDE SEQUENCE</scope>
    <source>
        <strain evidence="3">AZ414A</strain>
    </source>
</reference>
<name>A0A9N8WI46_9GLOM</name>
<sequence>MGLCNSKQSARRPSKPPFNSADSKDSQSSKRRMLNKDGRSNTYNSQLSSINSRNSHKISNNNGNNKNNTNINNNNINDNNNNKNDDKINSIIFDSPITPITKDKSIRRNSKKHKNNKDQPNDCNFNDFENKEEHYVDIYELEHVLLENIWNSLFSSPIEEDLLIGHLNYVLDVACGPGYWICDMAIKFPKSQFIGIQAFPIMKKPQLPYNANFVRIDILNGIFYGSESFNFVHLRILSPKYSEVEWKFIIDHMIRVTKPGGYCEIEVGDYISFENEGPLLKEINIIHQECLKVNGVKISIASELENIMKNTNKFSKLNKESRKIPMGRSTGKFGEMASNHFIQTLNSQGENISSYLGQTLKEYDDKMVKVISELDEFKSTCFNCIRVFGKKIEKNE</sequence>
<organism evidence="3 4">
    <name type="scientific">Diversispora eburnea</name>
    <dbReference type="NCBI Taxonomy" id="1213867"/>
    <lineage>
        <taxon>Eukaryota</taxon>
        <taxon>Fungi</taxon>
        <taxon>Fungi incertae sedis</taxon>
        <taxon>Mucoromycota</taxon>
        <taxon>Glomeromycotina</taxon>
        <taxon>Glomeromycetes</taxon>
        <taxon>Diversisporales</taxon>
        <taxon>Diversisporaceae</taxon>
        <taxon>Diversispora</taxon>
    </lineage>
</organism>
<feature type="region of interest" description="Disordered" evidence="1">
    <location>
        <begin position="102"/>
        <end position="123"/>
    </location>
</feature>
<dbReference type="EMBL" id="CAJVPK010000291">
    <property type="protein sequence ID" value="CAG8489915.1"/>
    <property type="molecule type" value="Genomic_DNA"/>
</dbReference>
<dbReference type="InterPro" id="IPR041698">
    <property type="entry name" value="Methyltransf_25"/>
</dbReference>